<evidence type="ECO:0000256" key="6">
    <source>
        <dbReference type="ARBA" id="ARBA00022989"/>
    </source>
</evidence>
<comment type="caution">
    <text evidence="11">The sequence shown here is derived from an EMBL/GenBank/DDBJ whole genome shotgun (WGS) entry which is preliminary data.</text>
</comment>
<evidence type="ECO:0000256" key="10">
    <source>
        <dbReference type="SAM" id="Phobius"/>
    </source>
</evidence>
<dbReference type="Pfam" id="PF03023">
    <property type="entry name" value="MurJ"/>
    <property type="match status" value="1"/>
</dbReference>
<dbReference type="GO" id="GO:0008360">
    <property type="term" value="P:regulation of cell shape"/>
    <property type="evidence" value="ECO:0007669"/>
    <property type="project" value="UniProtKB-KW"/>
</dbReference>
<evidence type="ECO:0000256" key="9">
    <source>
        <dbReference type="ARBA" id="ARBA00061532"/>
    </source>
</evidence>
<feature type="transmembrane region" description="Helical" evidence="10">
    <location>
        <begin position="407"/>
        <end position="429"/>
    </location>
</feature>
<keyword evidence="4" id="KW-0133">Cell shape</keyword>
<evidence type="ECO:0000256" key="3">
    <source>
        <dbReference type="ARBA" id="ARBA00022692"/>
    </source>
</evidence>
<feature type="transmembrane region" description="Helical" evidence="10">
    <location>
        <begin position="160"/>
        <end position="181"/>
    </location>
</feature>
<evidence type="ECO:0000256" key="8">
    <source>
        <dbReference type="ARBA" id="ARBA00060041"/>
    </source>
</evidence>
<keyword evidence="2" id="KW-1003">Cell membrane</keyword>
<feature type="transmembrane region" description="Helical" evidence="10">
    <location>
        <begin position="187"/>
        <end position="209"/>
    </location>
</feature>
<evidence type="ECO:0000313" key="12">
    <source>
        <dbReference type="Proteomes" id="UP000009872"/>
    </source>
</evidence>
<feature type="transmembrane region" description="Helical" evidence="10">
    <location>
        <begin position="316"/>
        <end position="337"/>
    </location>
</feature>
<reference evidence="11 12" key="1">
    <citation type="submission" date="2012-09" db="EMBL/GenBank/DDBJ databases">
        <title>The Genome Sequence of Bacteroides oleiciplenus YIT 12058.</title>
        <authorList>
            <consortium name="The Broad Institute Genome Sequencing Platform"/>
            <person name="Earl A."/>
            <person name="Ward D."/>
            <person name="Feldgarden M."/>
            <person name="Gevers D."/>
            <person name="Morotomi M."/>
            <person name="Walker B."/>
            <person name="Young S.K."/>
            <person name="Zeng Q."/>
            <person name="Gargeya S."/>
            <person name="Fitzgerald M."/>
            <person name="Haas B."/>
            <person name="Abouelleil A."/>
            <person name="Alvarado L."/>
            <person name="Arachchi H.M."/>
            <person name="Berlin A.M."/>
            <person name="Chapman S.B."/>
            <person name="Goldberg J."/>
            <person name="Griggs A."/>
            <person name="Gujja S."/>
            <person name="Hansen M."/>
            <person name="Howarth C."/>
            <person name="Imamovic A."/>
            <person name="Larimer J."/>
            <person name="McCowen C."/>
            <person name="Montmayeur A."/>
            <person name="Murphy C."/>
            <person name="Neiman D."/>
            <person name="Pearson M."/>
            <person name="Priest M."/>
            <person name="Roberts A."/>
            <person name="Saif S."/>
            <person name="Shea T."/>
            <person name="Sisk P."/>
            <person name="Sykes S."/>
            <person name="Wortman J."/>
            <person name="Nusbaum C."/>
            <person name="Birren B."/>
        </authorList>
    </citation>
    <scope>NUCLEOTIDE SEQUENCE [LARGE SCALE GENOMIC DNA]</scope>
    <source>
        <strain evidence="11 12">YIT 12058</strain>
    </source>
</reference>
<feature type="transmembrane region" description="Helical" evidence="10">
    <location>
        <begin position="12"/>
        <end position="38"/>
    </location>
</feature>
<feature type="transmembrane region" description="Helical" evidence="10">
    <location>
        <begin position="58"/>
        <end position="76"/>
    </location>
</feature>
<dbReference type="GO" id="GO:0015648">
    <property type="term" value="F:lipid-linked peptidoglycan transporter activity"/>
    <property type="evidence" value="ECO:0007669"/>
    <property type="project" value="TreeGrafter"/>
</dbReference>
<dbReference type="PRINTS" id="PR01806">
    <property type="entry name" value="VIRFACTRMVIN"/>
</dbReference>
<dbReference type="EMBL" id="ADLF01000023">
    <property type="protein sequence ID" value="EKU88236.1"/>
    <property type="molecule type" value="Genomic_DNA"/>
</dbReference>
<evidence type="ECO:0000256" key="4">
    <source>
        <dbReference type="ARBA" id="ARBA00022960"/>
    </source>
</evidence>
<keyword evidence="7 10" id="KW-0472">Membrane</keyword>
<evidence type="ECO:0000313" key="11">
    <source>
        <dbReference type="EMBL" id="EKU88236.1"/>
    </source>
</evidence>
<feature type="transmembrane region" description="Helical" evidence="10">
    <location>
        <begin position="382"/>
        <end position="401"/>
    </location>
</feature>
<organism evidence="11 12">
    <name type="scientific">Bacteroides oleiciplenus YIT 12058</name>
    <dbReference type="NCBI Taxonomy" id="742727"/>
    <lineage>
        <taxon>Bacteria</taxon>
        <taxon>Pseudomonadati</taxon>
        <taxon>Bacteroidota</taxon>
        <taxon>Bacteroidia</taxon>
        <taxon>Bacteroidales</taxon>
        <taxon>Bacteroidaceae</taxon>
        <taxon>Bacteroides</taxon>
    </lineage>
</organism>
<dbReference type="GO" id="GO:0005886">
    <property type="term" value="C:plasma membrane"/>
    <property type="evidence" value="ECO:0007669"/>
    <property type="project" value="UniProtKB-SubCell"/>
</dbReference>
<feature type="transmembrane region" description="Helical" evidence="10">
    <location>
        <begin position="441"/>
        <end position="465"/>
    </location>
</feature>
<dbReference type="InterPro" id="IPR004268">
    <property type="entry name" value="MurJ"/>
</dbReference>
<feature type="transmembrane region" description="Helical" evidence="10">
    <location>
        <begin position="274"/>
        <end position="296"/>
    </location>
</feature>
<dbReference type="STRING" id="742727.HMPREF9447_04982"/>
<dbReference type="InterPro" id="IPR051050">
    <property type="entry name" value="Lipid_II_flippase_MurJ/MviN"/>
</dbReference>
<keyword evidence="12" id="KW-1185">Reference proteome</keyword>
<dbReference type="PANTHER" id="PTHR47019:SF1">
    <property type="entry name" value="LIPID II FLIPPASE MURJ"/>
    <property type="match status" value="1"/>
</dbReference>
<comment type="similarity">
    <text evidence="9">Belongs to the MurJ/MviN family.</text>
</comment>
<dbReference type="HOGENOM" id="CLU_006797_5_2_10"/>
<dbReference type="GO" id="GO:0009252">
    <property type="term" value="P:peptidoglycan biosynthetic process"/>
    <property type="evidence" value="ECO:0007669"/>
    <property type="project" value="UniProtKB-KW"/>
</dbReference>
<name>K9DY80_9BACE</name>
<evidence type="ECO:0000256" key="5">
    <source>
        <dbReference type="ARBA" id="ARBA00022984"/>
    </source>
</evidence>
<accession>K9DY80</accession>
<evidence type="ECO:0000256" key="1">
    <source>
        <dbReference type="ARBA" id="ARBA00004651"/>
    </source>
</evidence>
<sequence>MILNKENKTITSAAMGVLIVIIVSKIVGFVESAMLAAYFGTSVEVDMFYLANTIVNNFVFTIFSCLAVVGLTMYNTARKDDSETGNRFISALLCSMLPFSFIVTAVIFVISPYISSLMASNYTAKEVDLLTFYIRELSLVAIFYVITTIFTCVLNAHKKFVPGALMGCVQNLTLIVFIVFLSDQIGVNAVVIGFLAAYLIQTAVLYICVRRVLKFRRFSYSKDIDIKKLFLLILPLLLGEAVGEINALVDQYLATKQGVGYVSGLSYSGTLNDVVSALFMQTMTIVLLSFFSALVIEKRYDEMINELKKIIKYISLMVIPISIVTIFCADHLVSFVFERGKFNSESVFVTSQALIGYAIGFVPRIVMVVAKRPFFAIENTRIPMAIGMIAITINISLTILLSGFWGILGITVATSISHMVSCLLYFNRINSVFENVSWKDCYVFFAKVGIAAIISAILTCAVLYIKIESHFYVLVVATVVCFCTYLGVLHTLKLTELKALTLKIKNKISK</sequence>
<proteinExistence type="inferred from homology"/>
<dbReference type="GO" id="GO:0034204">
    <property type="term" value="P:lipid translocation"/>
    <property type="evidence" value="ECO:0007669"/>
    <property type="project" value="TreeGrafter"/>
</dbReference>
<feature type="transmembrane region" description="Helical" evidence="10">
    <location>
        <begin position="349"/>
        <end position="370"/>
    </location>
</feature>
<dbReference type="AlphaFoldDB" id="K9DY80"/>
<feature type="transmembrane region" description="Helical" evidence="10">
    <location>
        <begin position="130"/>
        <end position="153"/>
    </location>
</feature>
<feature type="transmembrane region" description="Helical" evidence="10">
    <location>
        <begin position="471"/>
        <end position="492"/>
    </location>
</feature>
<keyword evidence="3 10" id="KW-0812">Transmembrane</keyword>
<dbReference type="Proteomes" id="UP000009872">
    <property type="component" value="Unassembled WGS sequence"/>
</dbReference>
<keyword evidence="6 10" id="KW-1133">Transmembrane helix</keyword>
<dbReference type="PANTHER" id="PTHR47019">
    <property type="entry name" value="LIPID II FLIPPASE MURJ"/>
    <property type="match status" value="1"/>
</dbReference>
<comment type="function">
    <text evidence="8">Involved in peptidoglycan biosynthesis. Transports lipid-linked peptidoglycan precursors from the inner to the outer leaflet of the cytoplasmic membrane.</text>
</comment>
<protein>
    <submittedName>
        <fullName evidence="11">Integral membrane protein MviN</fullName>
    </submittedName>
</protein>
<feature type="transmembrane region" description="Helical" evidence="10">
    <location>
        <begin position="88"/>
        <end position="110"/>
    </location>
</feature>
<gene>
    <name evidence="11" type="ORF">HMPREF9447_04982</name>
</gene>
<evidence type="ECO:0000256" key="2">
    <source>
        <dbReference type="ARBA" id="ARBA00022475"/>
    </source>
</evidence>
<evidence type="ECO:0000256" key="7">
    <source>
        <dbReference type="ARBA" id="ARBA00023136"/>
    </source>
</evidence>
<dbReference type="eggNOG" id="COG0728">
    <property type="taxonomic scope" value="Bacteria"/>
</dbReference>
<keyword evidence="5" id="KW-0573">Peptidoglycan synthesis</keyword>
<comment type="subcellular location">
    <subcellularLocation>
        <location evidence="1">Cell membrane</location>
        <topology evidence="1">Multi-pass membrane protein</topology>
    </subcellularLocation>
</comment>
<dbReference type="PATRIC" id="fig|742727.4.peg.5084"/>
<feature type="transmembrane region" description="Helical" evidence="10">
    <location>
        <begin position="229"/>
        <end position="254"/>
    </location>
</feature>